<dbReference type="KEGG" id="wms:ID128_01355"/>
<evidence type="ECO:0000256" key="3">
    <source>
        <dbReference type="ARBA" id="ARBA00022989"/>
    </source>
</evidence>
<feature type="transmembrane region" description="Helical" evidence="5">
    <location>
        <begin position="192"/>
        <end position="222"/>
    </location>
</feature>
<feature type="transmembrane region" description="Helical" evidence="5">
    <location>
        <begin position="385"/>
        <end position="407"/>
    </location>
</feature>
<evidence type="ECO:0000256" key="1">
    <source>
        <dbReference type="ARBA" id="ARBA00004651"/>
    </source>
</evidence>
<dbReference type="GO" id="GO:0055085">
    <property type="term" value="P:transmembrane transport"/>
    <property type="evidence" value="ECO:0007669"/>
    <property type="project" value="InterPro"/>
</dbReference>
<dbReference type="PANTHER" id="PTHR43470">
    <property type="entry name" value="PHOSPHATE TRANSPORT SYSTEM PERMEASE PROTEIN PSTA-RELATED"/>
    <property type="match status" value="1"/>
</dbReference>
<dbReference type="Gene3D" id="1.10.3720.10">
    <property type="entry name" value="MetI-like"/>
    <property type="match status" value="1"/>
</dbReference>
<dbReference type="CDD" id="cd06261">
    <property type="entry name" value="TM_PBP2"/>
    <property type="match status" value="1"/>
</dbReference>
<proteinExistence type="inferred from homology"/>
<gene>
    <name evidence="7" type="ORF">ID128_01355</name>
</gene>
<accession>A0A7M3U293</accession>
<evidence type="ECO:0000256" key="4">
    <source>
        <dbReference type="ARBA" id="ARBA00023136"/>
    </source>
</evidence>
<keyword evidence="8" id="KW-1185">Reference proteome</keyword>
<dbReference type="GO" id="GO:0005886">
    <property type="term" value="C:plasma membrane"/>
    <property type="evidence" value="ECO:0007669"/>
    <property type="project" value="UniProtKB-SubCell"/>
</dbReference>
<keyword evidence="5" id="KW-0813">Transport</keyword>
<dbReference type="InterPro" id="IPR024573">
    <property type="entry name" value="DUF3333"/>
</dbReference>
<protein>
    <submittedName>
        <fullName evidence="7">DUF3333 domain-containing protein</fullName>
    </submittedName>
</protein>
<organism evidence="7 8">
    <name type="scientific">Candidatus Wolbachia massiliensis</name>
    <dbReference type="NCBI Taxonomy" id="1845000"/>
    <lineage>
        <taxon>Bacteria</taxon>
        <taxon>Pseudomonadati</taxon>
        <taxon>Pseudomonadota</taxon>
        <taxon>Alphaproteobacteria</taxon>
        <taxon>Rickettsiales</taxon>
        <taxon>Anaplasmataceae</taxon>
        <taxon>Wolbachieae</taxon>
        <taxon>Wolbachia</taxon>
    </lineage>
</organism>
<comment type="similarity">
    <text evidence="5">Belongs to the binding-protein-dependent transport system permease family.</text>
</comment>
<dbReference type="InterPro" id="IPR035906">
    <property type="entry name" value="MetI-like_sf"/>
</dbReference>
<keyword evidence="4 5" id="KW-0472">Membrane</keyword>
<feature type="transmembrane region" description="Helical" evidence="5">
    <location>
        <begin position="29"/>
        <end position="54"/>
    </location>
</feature>
<feature type="transmembrane region" description="Helical" evidence="5">
    <location>
        <begin position="270"/>
        <end position="288"/>
    </location>
</feature>
<comment type="subcellular location">
    <subcellularLocation>
        <location evidence="1 5">Cell membrane</location>
        <topology evidence="1 5">Multi-pass membrane protein</topology>
    </subcellularLocation>
</comment>
<feature type="domain" description="ABC transmembrane type-1" evidence="6">
    <location>
        <begin position="196"/>
        <end position="404"/>
    </location>
</feature>
<dbReference type="Proteomes" id="UP000516514">
    <property type="component" value="Chromosome"/>
</dbReference>
<keyword evidence="3 5" id="KW-1133">Transmembrane helix</keyword>
<dbReference type="AlphaFoldDB" id="A0A7M3U293"/>
<feature type="transmembrane region" description="Helical" evidence="5">
    <location>
        <begin position="242"/>
        <end position="264"/>
    </location>
</feature>
<evidence type="ECO:0000256" key="2">
    <source>
        <dbReference type="ARBA" id="ARBA00022692"/>
    </source>
</evidence>
<evidence type="ECO:0000259" key="6">
    <source>
        <dbReference type="PROSITE" id="PS50928"/>
    </source>
</evidence>
<evidence type="ECO:0000313" key="8">
    <source>
        <dbReference type="Proteomes" id="UP000516514"/>
    </source>
</evidence>
<evidence type="ECO:0000256" key="5">
    <source>
        <dbReference type="RuleBase" id="RU363032"/>
    </source>
</evidence>
<evidence type="ECO:0000313" key="7">
    <source>
        <dbReference type="EMBL" id="QOD38528.1"/>
    </source>
</evidence>
<dbReference type="EMBL" id="CP061738">
    <property type="protein sequence ID" value="QOD38528.1"/>
    <property type="molecule type" value="Genomic_DNA"/>
</dbReference>
<reference evidence="7 8" key="1">
    <citation type="submission" date="2020-09" db="EMBL/GenBank/DDBJ databases">
        <title>An Earliest Endosymbiont, Wolbachia massiliensis sp. nov., Strain PL13 From the Bed Bug (Cimex hemipterius), Type strain of a New supergroup T.</title>
        <authorList>
            <person name="Laidoudi Y."/>
            <person name="Levasseur A."/>
            <person name="Medkour H."/>
            <person name="Maaloum M."/>
            <person name="BenKhedher M."/>
            <person name="Sambou M."/>
            <person name="Bassene H."/>
            <person name="Davoust B."/>
            <person name="Fenollar F."/>
            <person name="Raoult D."/>
            <person name="Mediannikov O."/>
        </authorList>
    </citation>
    <scope>NUCLEOTIDE SEQUENCE [LARGE SCALE GENOMIC DNA]</scope>
    <source>
        <strain evidence="7 8">PL13</strain>
    </source>
</reference>
<dbReference type="Pfam" id="PF11812">
    <property type="entry name" value="DUF3333"/>
    <property type="match status" value="1"/>
</dbReference>
<keyword evidence="2 5" id="KW-0812">Transmembrane</keyword>
<dbReference type="PROSITE" id="PS50928">
    <property type="entry name" value="ABC_TM1"/>
    <property type="match status" value="1"/>
</dbReference>
<dbReference type="InterPro" id="IPR000515">
    <property type="entry name" value="MetI-like"/>
</dbReference>
<sequence length="416" mass="46077">MSIKTKFLKLLQSRRVHARIKRKNKKNRTLCFCSFVTLVISLGCPICILLSILINSYSALTVTKILLPVEISADFALANNPSDLRYKSINILNDSLHKVFKGTDFRNSDEILSRNSYKELEEFLREKTKGSGKYEIWFTASSVVNSINKSKYLNDHYAKLLSWLKEKGRVKKFFNKSLFLKSDSREPENAGILGAFIGSLMTIIVCLALALPIGIMSGICLYEFMPRNSTITNILEVSINNLAAVPSIIFGVVGLTLYLGIFGLPRSSPLVGGMTLSFMMLPNIIIATKNAFANVPITIKDAAFALGAPHIKVILDHSLPIALPRIIHGTMLAVARVLGESSPLLMIGMVAFIADTPTSFFDPATVLPVQIYIWSSSPEIAFVELAAIAIIALLIMLFALNLIANFVKRKFEFFNF</sequence>
<name>A0A7M3U293_9RICK</name>
<dbReference type="RefSeq" id="WP_191111302.1">
    <property type="nucleotide sequence ID" value="NZ_CP061738.1"/>
</dbReference>
<dbReference type="SUPFAM" id="SSF161098">
    <property type="entry name" value="MetI-like"/>
    <property type="match status" value="1"/>
</dbReference>
<feature type="transmembrane region" description="Helical" evidence="5">
    <location>
        <begin position="333"/>
        <end position="354"/>
    </location>
</feature>
<dbReference type="PANTHER" id="PTHR43470:SF5">
    <property type="entry name" value="PHOSPHATE TRANSPORT SYSTEM PERMEASE PROTEIN PSTA"/>
    <property type="match status" value="1"/>
</dbReference>
<dbReference type="Pfam" id="PF00528">
    <property type="entry name" value="BPD_transp_1"/>
    <property type="match status" value="1"/>
</dbReference>